<feature type="compositionally biased region" description="Polar residues" evidence="1">
    <location>
        <begin position="58"/>
        <end position="67"/>
    </location>
</feature>
<evidence type="ECO:0000313" key="3">
    <source>
        <dbReference type="Proteomes" id="UP000192223"/>
    </source>
</evidence>
<keyword evidence="3" id="KW-1185">Reference proteome</keyword>
<feature type="compositionally biased region" description="Low complexity" evidence="1">
    <location>
        <begin position="327"/>
        <end position="351"/>
    </location>
</feature>
<feature type="compositionally biased region" description="Polar residues" evidence="1">
    <location>
        <begin position="155"/>
        <end position="165"/>
    </location>
</feature>
<dbReference type="Proteomes" id="UP000192223">
    <property type="component" value="Unplaced"/>
</dbReference>
<feature type="compositionally biased region" description="Low complexity" evidence="1">
    <location>
        <begin position="179"/>
        <end position="201"/>
    </location>
</feature>
<feature type="region of interest" description="Disordered" evidence="1">
    <location>
        <begin position="277"/>
        <end position="360"/>
    </location>
</feature>
<feature type="region of interest" description="Disordered" evidence="1">
    <location>
        <begin position="380"/>
        <end position="399"/>
    </location>
</feature>
<feature type="signal peptide" evidence="2">
    <location>
        <begin position="1"/>
        <end position="22"/>
    </location>
</feature>
<reference evidence="4" key="1">
    <citation type="submission" date="2025-08" db="UniProtKB">
        <authorList>
            <consortium name="RefSeq"/>
        </authorList>
    </citation>
    <scope>IDENTIFICATION</scope>
    <source>
        <tissue evidence="4">Entire body</tissue>
    </source>
</reference>
<name>A0A1W4X4S0_AGRPL</name>
<dbReference type="KEGG" id="apln:108738417"/>
<feature type="compositionally biased region" description="Basic residues" evidence="1">
    <location>
        <begin position="277"/>
        <end position="288"/>
    </location>
</feature>
<accession>A0A1W4X4S0</accession>
<proteinExistence type="predicted"/>
<dbReference type="RefSeq" id="XP_018327325.1">
    <property type="nucleotide sequence ID" value="XM_018471823.2"/>
</dbReference>
<dbReference type="GeneID" id="108738417"/>
<evidence type="ECO:0000256" key="1">
    <source>
        <dbReference type="SAM" id="MobiDB-lite"/>
    </source>
</evidence>
<dbReference type="InParanoid" id="A0A1W4X4S0"/>
<feature type="compositionally biased region" description="Polar residues" evidence="1">
    <location>
        <begin position="297"/>
        <end position="306"/>
    </location>
</feature>
<evidence type="ECO:0000256" key="2">
    <source>
        <dbReference type="SAM" id="SignalP"/>
    </source>
</evidence>
<protein>
    <submittedName>
        <fullName evidence="4">Sporozoite surface protein 2-like</fullName>
    </submittedName>
</protein>
<dbReference type="AlphaFoldDB" id="A0A1W4X4S0"/>
<keyword evidence="2" id="KW-0732">Signal</keyword>
<feature type="chain" id="PRO_5010700763" evidence="2">
    <location>
        <begin position="23"/>
        <end position="432"/>
    </location>
</feature>
<sequence length="432" mass="48621">MVTSVAKIWSYTLLANCVLCAAFENIRPMRKTITDYRPHNKRGSNVGTISNDDMDQSPPFNNRNKAQNYDPCKDAFGSGSVSGNPYAPDNPSRNGNVGVPPEDSQDVSDTPQNPNVDEDADFPPQLPNVPENPSRNANNGIPPGCIQKDTYPDIPQNTDENSNGRIPNIPEENPNTYKDPSGSTNNGNPNNFNDTSGNDNGPGKRPENNPVNPPEIKHGDIPPECLKYINRDSNGQKAPKYEEDVNNDCPLGYHRPNESIRPAMVEVPDGYMVMQHHRHSPHRNNNRHKSSEESHTESVSAQSTPPRGSLVHQPPQRPFTLQPPYQPVQYHHQQTLGQSSSPPQPEMQSAEVSEEEEYSPRFLQRILQQSRKRAQFVNRRLSNEHGPKKRSFPSNTNNRKVIFQRDEYTEEGRPQSHKWSESISFEELLITN</sequence>
<organism evidence="3 4">
    <name type="scientific">Agrilus planipennis</name>
    <name type="common">Emerald ash borer</name>
    <name type="synonym">Agrilus marcopoli</name>
    <dbReference type="NCBI Taxonomy" id="224129"/>
    <lineage>
        <taxon>Eukaryota</taxon>
        <taxon>Metazoa</taxon>
        <taxon>Ecdysozoa</taxon>
        <taxon>Arthropoda</taxon>
        <taxon>Hexapoda</taxon>
        <taxon>Insecta</taxon>
        <taxon>Pterygota</taxon>
        <taxon>Neoptera</taxon>
        <taxon>Endopterygota</taxon>
        <taxon>Coleoptera</taxon>
        <taxon>Polyphaga</taxon>
        <taxon>Elateriformia</taxon>
        <taxon>Buprestoidea</taxon>
        <taxon>Buprestidae</taxon>
        <taxon>Agrilinae</taxon>
        <taxon>Agrilus</taxon>
    </lineage>
</organism>
<evidence type="ECO:0000313" key="4">
    <source>
        <dbReference type="RefSeq" id="XP_018327325.1"/>
    </source>
</evidence>
<gene>
    <name evidence="4" type="primary">LOC108738417</name>
</gene>
<feature type="region of interest" description="Disordered" evidence="1">
    <location>
        <begin position="35"/>
        <end position="248"/>
    </location>
</feature>